<protein>
    <submittedName>
        <fullName evidence="2">Beta-propeller domain-containing protein</fullName>
    </submittedName>
</protein>
<feature type="region of interest" description="Disordered" evidence="1">
    <location>
        <begin position="454"/>
        <end position="482"/>
    </location>
</feature>
<organism evidence="2 3">
    <name type="scientific">Aquipuribacter hungaricus</name>
    <dbReference type="NCBI Taxonomy" id="545624"/>
    <lineage>
        <taxon>Bacteria</taxon>
        <taxon>Bacillati</taxon>
        <taxon>Actinomycetota</taxon>
        <taxon>Actinomycetes</taxon>
        <taxon>Micrococcales</taxon>
        <taxon>Intrasporangiaceae</taxon>
        <taxon>Aquipuribacter</taxon>
    </lineage>
</organism>
<keyword evidence="3" id="KW-1185">Reference proteome</keyword>
<dbReference type="Pfam" id="PF09826">
    <property type="entry name" value="Beta_propel"/>
    <property type="match status" value="1"/>
</dbReference>
<evidence type="ECO:0000313" key="2">
    <source>
        <dbReference type="EMBL" id="MFC3688211.1"/>
    </source>
</evidence>
<feature type="compositionally biased region" description="Low complexity" evidence="1">
    <location>
        <begin position="455"/>
        <end position="482"/>
    </location>
</feature>
<evidence type="ECO:0000256" key="1">
    <source>
        <dbReference type="SAM" id="MobiDB-lite"/>
    </source>
</evidence>
<accession>A0ABV7WEG3</accession>
<sequence length="723" mass="72528">MVGSGGRTVPARRRTGRALALATGVAVATGAAVVAVDVAGAPSARAASLTSFDSCEELVGWYRDSALERVGAYGMDGAGGGMAVTEEGTLARSAAGAPAGAGADAAAAVGGTGAAVGSSGTGTNVQEDGVDEPSRLKLVDGLAYTLTERRLLVADTDSGSVLGTVDLGTGDPGPEGGDWRSSSELLVVGDRVVVLGSASLPGTAGTGAAAASLRVPVGVVPGWGTSTTTVTTVDVSDPTAPVVADRTEVEGGYVSARATGGTVRVVTTSGPTLALTDPWTLQQERSTAGLEVAPEPDAALVTEAEALNEQAVRDADATAWLPDLVTRDSDGAVVGTSPVPCGSVAHPAESAGPGTLTVLALDPAADEPLLGTTSVSADGSLVYASTDRLYVATTRGGWTWRTAEGWRTTTELHGFTTEGTSTDYLGSGSVDGWLLGSWALDAADGHLRVGTTSEGPAAAGSVPSAVPGAGDAASSAAPSTSSSVVVLRETTDGLVETGRVDGLGPGEQIRSLRWFDDLAVVVTFRQTDPLYTVDLSDPADPRVLGELKVTGYSGYLHPVGDDVLLGVGQAGEADGTLTGAKVETYDVRDLAAPGVLGQVVWPGTSSSTEWDSRLFAYLPERRTAVLPVDGYDEATDTFSAGLVAVALAEDGTPREAGRWDPADYGVTVALAADGETVVATREVIGTGDQAADGGRLALTVLAGDDLTPAVQVDLGPLYEPGPG</sequence>
<name>A0ABV7WEG3_9MICO</name>
<evidence type="ECO:0000313" key="3">
    <source>
        <dbReference type="Proteomes" id="UP001595685"/>
    </source>
</evidence>
<dbReference type="RefSeq" id="WP_340294804.1">
    <property type="nucleotide sequence ID" value="NZ_JBBEOI010000183.1"/>
</dbReference>
<comment type="caution">
    <text evidence="2">The sequence shown here is derived from an EMBL/GenBank/DDBJ whole genome shotgun (WGS) entry which is preliminary data.</text>
</comment>
<gene>
    <name evidence="2" type="ORF">ACFOLH_07640</name>
</gene>
<dbReference type="InterPro" id="IPR019198">
    <property type="entry name" value="Beta_propeller_containing"/>
</dbReference>
<proteinExistence type="predicted"/>
<dbReference type="Proteomes" id="UP001595685">
    <property type="component" value="Unassembled WGS sequence"/>
</dbReference>
<reference evidence="3" key="1">
    <citation type="journal article" date="2019" name="Int. J. Syst. Evol. Microbiol.">
        <title>The Global Catalogue of Microorganisms (GCM) 10K type strain sequencing project: providing services to taxonomists for standard genome sequencing and annotation.</title>
        <authorList>
            <consortium name="The Broad Institute Genomics Platform"/>
            <consortium name="The Broad Institute Genome Sequencing Center for Infectious Disease"/>
            <person name="Wu L."/>
            <person name="Ma J."/>
        </authorList>
    </citation>
    <scope>NUCLEOTIDE SEQUENCE [LARGE SCALE GENOMIC DNA]</scope>
    <source>
        <strain evidence="3">NCAIM B.02333</strain>
    </source>
</reference>
<dbReference type="EMBL" id="JBHRWW010000004">
    <property type="protein sequence ID" value="MFC3688211.1"/>
    <property type="molecule type" value="Genomic_DNA"/>
</dbReference>